<keyword evidence="2" id="KW-1185">Reference proteome</keyword>
<dbReference type="SUPFAM" id="SSF56219">
    <property type="entry name" value="DNase I-like"/>
    <property type="match status" value="1"/>
</dbReference>
<accession>A0A8X6YC51</accession>
<sequence length="246" mass="27895">MWHLFTINEDYGPTFSANLGTSYIDITAVWHNVFGLIEKWFIPECDSLSDHRMISYELKIPKSERACDCSVETNLFNTKRANWNMFHSHCSKAKNAILGSLNNCIQPDSLKLCVQDNVWEKIYTHGVKTNFAKRLEISGIEVSSGHFTTTFEDTIDAILRKSFSCDPNSQDNSQCKVLCAEAELVYESNDDVPFSKTEIDCVIDNLSLNKSPGSNRINTELRIFTIVLLSSALFNNCLKLDVFPKI</sequence>
<reference evidence="1" key="1">
    <citation type="submission" date="2020-08" db="EMBL/GenBank/DDBJ databases">
        <title>Multicomponent nature underlies the extraordinary mechanical properties of spider dragline silk.</title>
        <authorList>
            <person name="Kono N."/>
            <person name="Nakamura H."/>
            <person name="Mori M."/>
            <person name="Yoshida Y."/>
            <person name="Ohtoshi R."/>
            <person name="Malay A.D."/>
            <person name="Moran D.A.P."/>
            <person name="Tomita M."/>
            <person name="Numata K."/>
            <person name="Arakawa K."/>
        </authorList>
    </citation>
    <scope>NUCLEOTIDE SEQUENCE</scope>
</reference>
<dbReference type="EMBL" id="BMAV01016272">
    <property type="protein sequence ID" value="GFY66869.1"/>
    <property type="molecule type" value="Genomic_DNA"/>
</dbReference>
<evidence type="ECO:0008006" key="3">
    <source>
        <dbReference type="Google" id="ProtNLM"/>
    </source>
</evidence>
<dbReference type="Gene3D" id="3.60.10.10">
    <property type="entry name" value="Endonuclease/exonuclease/phosphatase"/>
    <property type="match status" value="1"/>
</dbReference>
<proteinExistence type="predicted"/>
<gene>
    <name evidence="1" type="primary">X975_17864</name>
    <name evidence="1" type="ORF">TNIN_461541</name>
</gene>
<dbReference type="OrthoDB" id="6516885at2759"/>
<name>A0A8X6YC51_9ARAC</name>
<dbReference type="Proteomes" id="UP000886998">
    <property type="component" value="Unassembled WGS sequence"/>
</dbReference>
<dbReference type="AlphaFoldDB" id="A0A8X6YC51"/>
<evidence type="ECO:0000313" key="2">
    <source>
        <dbReference type="Proteomes" id="UP000886998"/>
    </source>
</evidence>
<dbReference type="InterPro" id="IPR036691">
    <property type="entry name" value="Endo/exonu/phosph_ase_sf"/>
</dbReference>
<evidence type="ECO:0000313" key="1">
    <source>
        <dbReference type="EMBL" id="GFY66869.1"/>
    </source>
</evidence>
<organism evidence="1 2">
    <name type="scientific">Trichonephila inaurata madagascariensis</name>
    <dbReference type="NCBI Taxonomy" id="2747483"/>
    <lineage>
        <taxon>Eukaryota</taxon>
        <taxon>Metazoa</taxon>
        <taxon>Ecdysozoa</taxon>
        <taxon>Arthropoda</taxon>
        <taxon>Chelicerata</taxon>
        <taxon>Arachnida</taxon>
        <taxon>Araneae</taxon>
        <taxon>Araneomorphae</taxon>
        <taxon>Entelegynae</taxon>
        <taxon>Araneoidea</taxon>
        <taxon>Nephilidae</taxon>
        <taxon>Trichonephila</taxon>
        <taxon>Trichonephila inaurata</taxon>
    </lineage>
</organism>
<protein>
    <recommendedName>
        <fullName evidence="3">Endonuclease/exonuclease/phosphatase domain-containing protein</fullName>
    </recommendedName>
</protein>
<comment type="caution">
    <text evidence="1">The sequence shown here is derived from an EMBL/GenBank/DDBJ whole genome shotgun (WGS) entry which is preliminary data.</text>
</comment>